<sequence>GLDNEPGARAYTIKHARRAEKLGYRCLAAQIEQVGERKTDWNDLHLRAQAAEDGDAQWQADLDQARHNGAVLMARTAVDKGLVIYQREQKTEFHIEFASRLFWFEFDAVRFDKMMREKNPDDEEGTLSDEAVAKIQRACASVQQIANCYPE</sequence>
<keyword evidence="1" id="KW-0067">ATP-binding</keyword>
<dbReference type="EMBL" id="QEWJ01000057">
    <property type="protein sequence ID" value="RXX19724.1"/>
    <property type="molecule type" value="Genomic_DNA"/>
</dbReference>
<dbReference type="AlphaFoldDB" id="A0A4Q2FFG6"/>
<gene>
    <name evidence="1" type="ORF">DF216_10435</name>
</gene>
<keyword evidence="1" id="KW-0347">Helicase</keyword>
<dbReference type="RefSeq" id="WP_206280077.1">
    <property type="nucleotide sequence ID" value="NZ_QEWJ01000057.1"/>
</dbReference>
<accession>A0A4Q2FFG6</accession>
<feature type="non-terminal residue" evidence="1">
    <location>
        <position position="1"/>
    </location>
</feature>
<name>A0A4Q2FFG6_STROR</name>
<keyword evidence="1" id="KW-0547">Nucleotide-binding</keyword>
<reference evidence="1 2" key="1">
    <citation type="submission" date="2018-05" db="EMBL/GenBank/DDBJ databases">
        <title>Streptococcus from otitis media.</title>
        <authorList>
            <person name="Wayes A.M."/>
            <person name="Jakubovics N.S."/>
        </authorList>
    </citation>
    <scope>NUCLEOTIDE SEQUENCE [LARGE SCALE GENOMIC DNA]</scope>
    <source>
        <strain evidence="1 2">NU43</strain>
    </source>
</reference>
<protein>
    <submittedName>
        <fullName evidence="1">Bifunctional DNA primase/helicase</fullName>
    </submittedName>
</protein>
<dbReference type="Proteomes" id="UP000289485">
    <property type="component" value="Unassembled WGS sequence"/>
</dbReference>
<feature type="non-terminal residue" evidence="1">
    <location>
        <position position="151"/>
    </location>
</feature>
<organism evidence="1 2">
    <name type="scientific">Streptococcus oralis</name>
    <dbReference type="NCBI Taxonomy" id="1303"/>
    <lineage>
        <taxon>Bacteria</taxon>
        <taxon>Bacillati</taxon>
        <taxon>Bacillota</taxon>
        <taxon>Bacilli</taxon>
        <taxon>Lactobacillales</taxon>
        <taxon>Streptococcaceae</taxon>
        <taxon>Streptococcus</taxon>
    </lineage>
</organism>
<comment type="caution">
    <text evidence="1">The sequence shown here is derived from an EMBL/GenBank/DDBJ whole genome shotgun (WGS) entry which is preliminary data.</text>
</comment>
<proteinExistence type="predicted"/>
<evidence type="ECO:0000313" key="1">
    <source>
        <dbReference type="EMBL" id="RXX19724.1"/>
    </source>
</evidence>
<dbReference type="GO" id="GO:0004386">
    <property type="term" value="F:helicase activity"/>
    <property type="evidence" value="ECO:0007669"/>
    <property type="project" value="UniProtKB-KW"/>
</dbReference>
<keyword evidence="1" id="KW-0378">Hydrolase</keyword>
<evidence type="ECO:0000313" key="2">
    <source>
        <dbReference type="Proteomes" id="UP000289485"/>
    </source>
</evidence>